<feature type="transmembrane region" description="Helical" evidence="1">
    <location>
        <begin position="7"/>
        <end position="25"/>
    </location>
</feature>
<feature type="transmembrane region" description="Helical" evidence="1">
    <location>
        <begin position="227"/>
        <end position="245"/>
    </location>
</feature>
<organism evidence="2 3">
    <name type="scientific">Candidatus Clostridium radicumherbarum</name>
    <dbReference type="NCBI Taxonomy" id="3381662"/>
    <lineage>
        <taxon>Bacteria</taxon>
        <taxon>Bacillati</taxon>
        <taxon>Bacillota</taxon>
        <taxon>Clostridia</taxon>
        <taxon>Eubacteriales</taxon>
        <taxon>Clostridiaceae</taxon>
        <taxon>Clostridium</taxon>
    </lineage>
</organism>
<gene>
    <name evidence="2" type="ORF">ACJDUH_12385</name>
</gene>
<feature type="transmembrane region" description="Helical" evidence="1">
    <location>
        <begin position="179"/>
        <end position="198"/>
    </location>
</feature>
<dbReference type="RefSeq" id="WP_406765511.1">
    <property type="nucleotide sequence ID" value="NZ_JBJHZY010000002.1"/>
</dbReference>
<dbReference type="NCBIfam" id="TIGR04370">
    <property type="entry name" value="glyco_rpt_poly"/>
    <property type="match status" value="1"/>
</dbReference>
<evidence type="ECO:0000256" key="1">
    <source>
        <dbReference type="SAM" id="Phobius"/>
    </source>
</evidence>
<name>A0ABW8TT55_9CLOT</name>
<dbReference type="EMBL" id="JBJHZY010000002">
    <property type="protein sequence ID" value="MFL0268890.1"/>
    <property type="molecule type" value="Genomic_DNA"/>
</dbReference>
<dbReference type="Pfam" id="PF14296">
    <property type="entry name" value="O-ag_pol_Wzy"/>
    <property type="match status" value="1"/>
</dbReference>
<keyword evidence="1" id="KW-0472">Membrane</keyword>
<evidence type="ECO:0000313" key="2">
    <source>
        <dbReference type="EMBL" id="MFL0268890.1"/>
    </source>
</evidence>
<feature type="transmembrane region" description="Helical" evidence="1">
    <location>
        <begin position="31"/>
        <end position="48"/>
    </location>
</feature>
<sequence>MKKLLKTTRYLLIFASIYLVILGSVYNIENIILISILSLFISNMIYSIENIKDRIVYFTFNCTFFVFEIGLMFVNFINGTRLLEFSDDIILHTLLTLYLSLFFINVGVLIIEFWNKQKYTNQIIIYEEVNWLLVVRRVCLIFFFVLFPFKMLFILERVKFVMEHSYISYYLDFQSNLPYLFIKFNDMCNVSFYAFLCTKPRKKEVIIPILLSLIASVISLFSGQRNIFVLDILVILIYIVIRNFLDDKKYEIWIKKRSVLILLVILPCFTIAMNSLSYIRNKQTFQYQGAGSSIEEFLKNQGLSVNIISYGKEMKNQIPNNGLYTLNPIMLFLKNNVFSKLLFNFQIYKPQTIEMALNGTSFANTITYMISPTAYLSGYGAGTNYVAELYQDYGYFGVVIFNIIVGIILIKFAELFTNISWWKSTLTLLLIRNILYIPRNETLSFIMVGWNIINLLTLLLIYFISKLYYRKKYNKKFVCTQDID</sequence>
<keyword evidence="3" id="KW-1185">Reference proteome</keyword>
<reference evidence="2 3" key="1">
    <citation type="submission" date="2024-11" db="EMBL/GenBank/DDBJ databases">
        <authorList>
            <person name="Heng Y.C."/>
            <person name="Lim A.C.H."/>
            <person name="Lee J.K.Y."/>
            <person name="Kittelmann S."/>
        </authorList>
    </citation>
    <scope>NUCLEOTIDE SEQUENCE [LARGE SCALE GENOMIC DNA]</scope>
    <source>
        <strain evidence="2 3">WILCCON 0202</strain>
    </source>
</reference>
<proteinExistence type="predicted"/>
<feature type="transmembrane region" description="Helical" evidence="1">
    <location>
        <begin position="134"/>
        <end position="155"/>
    </location>
</feature>
<comment type="caution">
    <text evidence="2">The sequence shown here is derived from an EMBL/GenBank/DDBJ whole genome shotgun (WGS) entry which is preliminary data.</text>
</comment>
<feature type="transmembrane region" description="Helical" evidence="1">
    <location>
        <begin position="257"/>
        <end position="279"/>
    </location>
</feature>
<keyword evidence="1" id="KW-0812">Transmembrane</keyword>
<feature type="transmembrane region" description="Helical" evidence="1">
    <location>
        <begin position="443"/>
        <end position="465"/>
    </location>
</feature>
<feature type="transmembrane region" description="Helical" evidence="1">
    <location>
        <begin position="205"/>
        <end position="221"/>
    </location>
</feature>
<keyword evidence="1" id="KW-1133">Transmembrane helix</keyword>
<dbReference type="InterPro" id="IPR029468">
    <property type="entry name" value="O-ag_pol_Wzy"/>
</dbReference>
<protein>
    <submittedName>
        <fullName evidence="2">O-antigen polysaccharide polymerase Wzy family protein</fullName>
    </submittedName>
</protein>
<feature type="transmembrane region" description="Helical" evidence="1">
    <location>
        <begin position="393"/>
        <end position="413"/>
    </location>
</feature>
<evidence type="ECO:0000313" key="3">
    <source>
        <dbReference type="Proteomes" id="UP001623661"/>
    </source>
</evidence>
<accession>A0ABW8TT55</accession>
<feature type="transmembrane region" description="Helical" evidence="1">
    <location>
        <begin position="55"/>
        <end position="77"/>
    </location>
</feature>
<dbReference type="Proteomes" id="UP001623661">
    <property type="component" value="Unassembled WGS sequence"/>
</dbReference>
<feature type="transmembrane region" description="Helical" evidence="1">
    <location>
        <begin position="89"/>
        <end position="114"/>
    </location>
</feature>